<keyword evidence="5" id="KW-0547">Nucleotide-binding</keyword>
<reference evidence="17 18" key="1">
    <citation type="submission" date="2020-05" db="EMBL/GenBank/DDBJ databases">
        <title>Identification and distribution of gene clusters putatively required for synthesis of sphingolipid metabolism inhibitors in phylogenetically diverse species of the filamentous fungus Fusarium.</title>
        <authorList>
            <person name="Kim H.-S."/>
            <person name="Busman M."/>
            <person name="Brown D.W."/>
            <person name="Divon H."/>
            <person name="Uhlig S."/>
            <person name="Proctor R.H."/>
        </authorList>
    </citation>
    <scope>NUCLEOTIDE SEQUENCE [LARGE SCALE GENOMIC DNA]</scope>
    <source>
        <strain evidence="17 18">NRRL 25211</strain>
    </source>
</reference>
<dbReference type="GO" id="GO:0050354">
    <property type="term" value="F:triokinase activity"/>
    <property type="evidence" value="ECO:0007669"/>
    <property type="project" value="UniProtKB-EC"/>
</dbReference>
<dbReference type="Gene3D" id="1.25.40.340">
    <property type="match status" value="1"/>
</dbReference>
<dbReference type="PANTHER" id="PTHR28629:SF4">
    <property type="entry name" value="TRIOKINASE_FMN CYCLASE"/>
    <property type="match status" value="1"/>
</dbReference>
<organism evidence="17 18">
    <name type="scientific">Fusarium pseudoanthophilum</name>
    <dbReference type="NCBI Taxonomy" id="48495"/>
    <lineage>
        <taxon>Eukaryota</taxon>
        <taxon>Fungi</taxon>
        <taxon>Dikarya</taxon>
        <taxon>Ascomycota</taxon>
        <taxon>Pezizomycotina</taxon>
        <taxon>Sordariomycetes</taxon>
        <taxon>Hypocreomycetidae</taxon>
        <taxon>Hypocreales</taxon>
        <taxon>Nectriaceae</taxon>
        <taxon>Fusarium</taxon>
        <taxon>Fusarium fujikuroi species complex</taxon>
    </lineage>
</organism>
<evidence type="ECO:0000256" key="14">
    <source>
        <dbReference type="SAM" id="MobiDB-lite"/>
    </source>
</evidence>
<dbReference type="FunFam" id="3.40.50.10440:FF:000001">
    <property type="entry name" value="Dihydroxyacetone kinase, DhaK subunit"/>
    <property type="match status" value="1"/>
</dbReference>
<comment type="pathway">
    <text evidence="2">Polyol metabolism; glycerol fermentation; glycerone phosphate from glycerol (oxidative route): step 2/2.</text>
</comment>
<dbReference type="Proteomes" id="UP000544095">
    <property type="component" value="Unassembled WGS sequence"/>
</dbReference>
<dbReference type="GO" id="GO:0005524">
    <property type="term" value="F:ATP binding"/>
    <property type="evidence" value="ECO:0007669"/>
    <property type="project" value="UniProtKB-KW"/>
</dbReference>
<dbReference type="UniPathway" id="UPA00617">
    <property type="reaction ID" value="UER00669"/>
</dbReference>
<dbReference type="Pfam" id="PF02734">
    <property type="entry name" value="Dak2"/>
    <property type="match status" value="1"/>
</dbReference>
<keyword evidence="7" id="KW-0319">Glycerol metabolism</keyword>
<dbReference type="SUPFAM" id="SSF82549">
    <property type="entry name" value="DAK1/DegV-like"/>
    <property type="match status" value="1"/>
</dbReference>
<comment type="caution">
    <text evidence="17">The sequence shown here is derived from an EMBL/GenBank/DDBJ whole genome shotgun (WGS) entry which is preliminary data.</text>
</comment>
<dbReference type="SMART" id="SM01120">
    <property type="entry name" value="Dak2"/>
    <property type="match status" value="1"/>
</dbReference>
<dbReference type="SUPFAM" id="SSF101473">
    <property type="entry name" value="DhaL-like"/>
    <property type="match status" value="1"/>
</dbReference>
<evidence type="ECO:0000256" key="13">
    <source>
        <dbReference type="PIRSR" id="PIRSR612734-2"/>
    </source>
</evidence>
<keyword evidence="9" id="KW-0539">Nucleus</keyword>
<sequence>MTLGKSFINGVTNSVERSLRSCILHDPSLSLIVSEKVLYRRTDQSNEKVILISGGGSGHEPAHAGYIGEGALDVVVAGEIFASPSASQILTGLQTVKSSKGSLMIVKNYTGDKLNFGLAAEKAKADGQKVEMVIVGDDVSVEGNTLVGQRGLAGTVLCHKIAGAKAAQGASLDLVASTTRKAASQMATVAASLDRCSVPGRSTQEALPHGQLEFGMGIHNEPGVKREEITSLEVTVEKALSMMFTPKANMWQPEKGQQVALMVNNLGGLSVLEIGVVADEVVKQLGRRSIHIERSLVGTFITSLDGPGFSVTLLALDDELMDLLDAPTTAPAWPRSIHGWVTDSESVSKRETIVPVTKANSRETGVKVPTSLVKVLIESVARTTTRDEPKITEYDTLAGDGDCGGTLLNGVTGLVKEFENDDAVSLDIGQVFRRTATTAERSMGGTSGAIYAIFLNALANRLLELTTESPSLTVSEFIQQALQSGLDELCRYTPARIGHRTLMDALIPFVKNYSVDGSLRAALVEARKGAENTRQMVAALGRASYVGQDRFDEEGGIPDPGALGVFSGTIADHESFLVPHDGPQILASTIALSLQLLDIFTLAFTFISTRSPDKSDQPILTRISTPATVDLWIVPPHPGPESGLNPSSISGPAPGVSIADERSIAFRAEHVQCLNARHPSMRKMARRRQPREFEILDVTDEVIRDYNGAETEEEDNEANRARSSTSGRSNLIVGGRRHASNNTPSGYVSIQRPPAVDISSPTSQRQTENAVADLLYFSQNGQSHSSVDIDPALQVSMEAVPIDMIADYPYIDQVQAFTPEGISEDGIFLPGSAYHELHSTLRNHLIQETRSIAPTRSTTPHVEVQSSGGVSLEETEITIPIQEFQPSQTPLLSQQEECSLWKNYFDEIAPWLDKFDRDRHFQQIIPTMSKDNDHLRYSMLALSARQLELKHTLPTNRSLALYQEAIHMLLPHLPTRGTAVIATCVILCVLEMLSCSPKAWQRHLDGCASLMEAVGINGFVGGTEQALFWCFARMDICGGLISSVKTLIPICHWASKTLSIENDIELFKNAPTFEDWANYAVYLTAQVLDLLAASPTDPTRDEAKFRTRWLKLWKYISEWYQERPAPLHPIMTIPSSESSPFPTILYSNPAAMSGNQMHHAASILMLQNQPSTVRLGHASKPRSILWHARQCATTVDCWKMHEPSE</sequence>
<dbReference type="InterPro" id="IPR036117">
    <property type="entry name" value="DhaL_dom_sf"/>
</dbReference>
<comment type="similarity">
    <text evidence="3">Belongs to the dihydroxyacetone kinase (DAK) family.</text>
</comment>
<keyword evidence="4" id="KW-0808">Transferase</keyword>
<dbReference type="GO" id="GO:0005829">
    <property type="term" value="C:cytosol"/>
    <property type="evidence" value="ECO:0007669"/>
    <property type="project" value="TreeGrafter"/>
</dbReference>
<dbReference type="FunFam" id="3.30.1180.20:FF:000001">
    <property type="entry name" value="Dihydroxyacetone kinase 1"/>
    <property type="match status" value="1"/>
</dbReference>
<evidence type="ECO:0000313" key="18">
    <source>
        <dbReference type="Proteomes" id="UP000544095"/>
    </source>
</evidence>
<dbReference type="NCBIfam" id="TIGR02361">
    <property type="entry name" value="dak_ATP"/>
    <property type="match status" value="1"/>
</dbReference>
<dbReference type="PANTHER" id="PTHR28629">
    <property type="entry name" value="TRIOKINASE/FMN CYCLASE"/>
    <property type="match status" value="1"/>
</dbReference>
<dbReference type="EMBL" id="JAAOAR010000096">
    <property type="protein sequence ID" value="KAF5600539.1"/>
    <property type="molecule type" value="Genomic_DNA"/>
</dbReference>
<dbReference type="Pfam" id="PF02733">
    <property type="entry name" value="Dak1"/>
    <property type="match status" value="1"/>
</dbReference>
<dbReference type="InterPro" id="IPR021858">
    <property type="entry name" value="Fun_TF"/>
</dbReference>
<keyword evidence="8" id="KW-0067">ATP-binding</keyword>
<feature type="binding site" evidence="13">
    <location>
        <position position="107"/>
    </location>
    <ligand>
        <name>substrate</name>
    </ligand>
</feature>
<evidence type="ECO:0000256" key="1">
    <source>
        <dbReference type="ARBA" id="ARBA00003264"/>
    </source>
</evidence>
<accession>A0A8H5PPZ6</accession>
<name>A0A8H5PPZ6_9HYPO</name>
<dbReference type="Gene3D" id="3.30.1180.20">
    <property type="entry name" value="Dihydroxyacetone kinase, domain 2"/>
    <property type="match status" value="1"/>
</dbReference>
<evidence type="ECO:0000259" key="16">
    <source>
        <dbReference type="PROSITE" id="PS51481"/>
    </source>
</evidence>
<evidence type="ECO:0000256" key="11">
    <source>
        <dbReference type="ARBA" id="ARBA00048898"/>
    </source>
</evidence>
<dbReference type="Pfam" id="PF11951">
    <property type="entry name" value="Fungal_trans_2"/>
    <property type="match status" value="1"/>
</dbReference>
<dbReference type="CDD" id="cd12148">
    <property type="entry name" value="fungal_TF_MHR"/>
    <property type="match status" value="1"/>
</dbReference>
<comment type="catalytic activity">
    <reaction evidence="11">
        <text>dihydroxyacetone + ATP = dihydroxyacetone phosphate + ADP + H(+)</text>
        <dbReference type="Rhea" id="RHEA:15773"/>
        <dbReference type="ChEBI" id="CHEBI:15378"/>
        <dbReference type="ChEBI" id="CHEBI:16016"/>
        <dbReference type="ChEBI" id="CHEBI:30616"/>
        <dbReference type="ChEBI" id="CHEBI:57642"/>
        <dbReference type="ChEBI" id="CHEBI:456216"/>
        <dbReference type="EC" id="2.7.1.29"/>
    </reaction>
</comment>
<dbReference type="GO" id="GO:0019588">
    <property type="term" value="P:anaerobic glycerol catabolic process"/>
    <property type="evidence" value="ECO:0007669"/>
    <property type="project" value="UniProtKB-UniPathway"/>
</dbReference>
<evidence type="ECO:0000313" key="17">
    <source>
        <dbReference type="EMBL" id="KAF5600539.1"/>
    </source>
</evidence>
<comment type="catalytic activity">
    <reaction evidence="10">
        <text>D-glyceraldehyde + ATP = D-glyceraldehyde 3-phosphate + ADP + H(+)</text>
        <dbReference type="Rhea" id="RHEA:13941"/>
        <dbReference type="ChEBI" id="CHEBI:15378"/>
        <dbReference type="ChEBI" id="CHEBI:17378"/>
        <dbReference type="ChEBI" id="CHEBI:30616"/>
        <dbReference type="ChEBI" id="CHEBI:59776"/>
        <dbReference type="ChEBI" id="CHEBI:456216"/>
        <dbReference type="EC" id="2.7.1.28"/>
    </reaction>
</comment>
<dbReference type="AlphaFoldDB" id="A0A8H5PPZ6"/>
<feature type="domain" description="DhaL" evidence="15">
    <location>
        <begin position="371"/>
        <end position="574"/>
    </location>
</feature>
<evidence type="ECO:0000256" key="10">
    <source>
        <dbReference type="ARBA" id="ARBA00047974"/>
    </source>
</evidence>
<feature type="active site" description="Tele-hemiaminal-histidine intermediate" evidence="12">
    <location>
        <position position="219"/>
    </location>
</feature>
<evidence type="ECO:0000256" key="12">
    <source>
        <dbReference type="PIRSR" id="PIRSR612734-1"/>
    </source>
</evidence>
<dbReference type="Gene3D" id="3.40.50.10440">
    <property type="entry name" value="Dihydroxyacetone kinase, domain 1"/>
    <property type="match status" value="1"/>
</dbReference>
<keyword evidence="18" id="KW-1185">Reference proteome</keyword>
<feature type="binding site" evidence="13">
    <location>
        <begin position="56"/>
        <end position="59"/>
    </location>
    <ligand>
        <name>substrate</name>
    </ligand>
</feature>
<evidence type="ECO:0000256" key="9">
    <source>
        <dbReference type="ARBA" id="ARBA00023242"/>
    </source>
</evidence>
<dbReference type="InterPro" id="IPR012734">
    <property type="entry name" value="DhaK_ATP"/>
</dbReference>
<evidence type="ECO:0000259" key="15">
    <source>
        <dbReference type="PROSITE" id="PS51480"/>
    </source>
</evidence>
<proteinExistence type="inferred from homology"/>
<dbReference type="InterPro" id="IPR004007">
    <property type="entry name" value="DhaL_dom"/>
</dbReference>
<protein>
    <submittedName>
        <fullName evidence="17">Regulatory for the arginine catabolic pathway</fullName>
    </submittedName>
</protein>
<dbReference type="GO" id="GO:0004371">
    <property type="term" value="F:glycerone kinase activity"/>
    <property type="evidence" value="ECO:0007669"/>
    <property type="project" value="UniProtKB-EC"/>
</dbReference>
<feature type="region of interest" description="Disordered" evidence="14">
    <location>
        <begin position="707"/>
        <end position="762"/>
    </location>
</feature>
<feature type="domain" description="DhaK" evidence="16">
    <location>
        <begin position="10"/>
        <end position="333"/>
    </location>
</feature>
<dbReference type="PROSITE" id="PS51481">
    <property type="entry name" value="DHAK"/>
    <property type="match status" value="1"/>
</dbReference>
<evidence type="ECO:0000256" key="6">
    <source>
        <dbReference type="ARBA" id="ARBA00022777"/>
    </source>
</evidence>
<feature type="binding site" evidence="13">
    <location>
        <position position="112"/>
    </location>
    <ligand>
        <name>substrate</name>
    </ligand>
</feature>
<evidence type="ECO:0000256" key="3">
    <source>
        <dbReference type="ARBA" id="ARBA00008757"/>
    </source>
</evidence>
<evidence type="ECO:0000256" key="8">
    <source>
        <dbReference type="ARBA" id="ARBA00022840"/>
    </source>
</evidence>
<dbReference type="PROSITE" id="PS51480">
    <property type="entry name" value="DHAL"/>
    <property type="match status" value="1"/>
</dbReference>
<evidence type="ECO:0000256" key="4">
    <source>
        <dbReference type="ARBA" id="ARBA00022679"/>
    </source>
</evidence>
<keyword evidence="6" id="KW-0418">Kinase</keyword>
<evidence type="ECO:0000256" key="2">
    <source>
        <dbReference type="ARBA" id="ARBA00004778"/>
    </source>
</evidence>
<evidence type="ECO:0000256" key="5">
    <source>
        <dbReference type="ARBA" id="ARBA00022741"/>
    </source>
</evidence>
<dbReference type="InterPro" id="IPR004006">
    <property type="entry name" value="DhaK_dom"/>
</dbReference>
<comment type="function">
    <text evidence="1">Catalyzes both the phosphorylation of dihydroxyacetone and of glyceraldehyde.</text>
</comment>
<evidence type="ECO:0000256" key="7">
    <source>
        <dbReference type="ARBA" id="ARBA00022798"/>
    </source>
</evidence>
<dbReference type="InterPro" id="IPR050861">
    <property type="entry name" value="Dihydroxyacetone_Kinase"/>
</dbReference>
<gene>
    <name evidence="17" type="ORF">FPANT_2308</name>
</gene>